<keyword evidence="3" id="KW-0645">Protease</keyword>
<dbReference type="Gene3D" id="3.40.350.10">
    <property type="entry name" value="Creatinase/prolidase N-terminal domain"/>
    <property type="match status" value="1"/>
</dbReference>
<dbReference type="CDD" id="cd01066">
    <property type="entry name" value="APP_MetAP"/>
    <property type="match status" value="1"/>
</dbReference>
<dbReference type="GO" id="GO:0004177">
    <property type="term" value="F:aminopeptidase activity"/>
    <property type="evidence" value="ECO:0007669"/>
    <property type="project" value="UniProtKB-KW"/>
</dbReference>
<dbReference type="OrthoDB" id="8286321at2"/>
<keyword evidence="3" id="KW-0031">Aminopeptidase</keyword>
<organism evidence="3 4">
    <name type="scientific">Roseovarius faecimaris</name>
    <dbReference type="NCBI Taxonomy" id="2494550"/>
    <lineage>
        <taxon>Bacteria</taxon>
        <taxon>Pseudomonadati</taxon>
        <taxon>Pseudomonadota</taxon>
        <taxon>Alphaproteobacteria</taxon>
        <taxon>Rhodobacterales</taxon>
        <taxon>Roseobacteraceae</taxon>
        <taxon>Roseovarius</taxon>
    </lineage>
</organism>
<dbReference type="InterPro" id="IPR000994">
    <property type="entry name" value="Pept_M24"/>
</dbReference>
<feature type="domain" description="Creatinase N-terminal" evidence="2">
    <location>
        <begin position="15"/>
        <end position="154"/>
    </location>
</feature>
<reference evidence="4" key="1">
    <citation type="submission" date="2018-12" db="EMBL/GenBank/DDBJ databases">
        <title>Complete genome sequence of Roseovarius sp. MME-070.</title>
        <authorList>
            <person name="Nam Y.-D."/>
            <person name="Kang J."/>
            <person name="Chung W.-H."/>
            <person name="Park Y.S."/>
        </authorList>
    </citation>
    <scope>NUCLEOTIDE SEQUENCE [LARGE SCALE GENOMIC DNA]</scope>
    <source>
        <strain evidence="4">MME-070</strain>
    </source>
</reference>
<dbReference type="RefSeq" id="WP_157706752.1">
    <property type="nucleotide sequence ID" value="NZ_CP034348.1"/>
</dbReference>
<feature type="domain" description="Peptidase M24" evidence="1">
    <location>
        <begin position="162"/>
        <end position="367"/>
    </location>
</feature>
<proteinExistence type="predicted"/>
<evidence type="ECO:0000259" key="1">
    <source>
        <dbReference type="Pfam" id="PF00557"/>
    </source>
</evidence>
<dbReference type="PANTHER" id="PTHR46112:SF3">
    <property type="entry name" value="AMINOPEPTIDASE YPDF"/>
    <property type="match status" value="1"/>
</dbReference>
<dbReference type="Pfam" id="PF00557">
    <property type="entry name" value="Peptidase_M24"/>
    <property type="match status" value="1"/>
</dbReference>
<dbReference type="EMBL" id="CP034348">
    <property type="protein sequence ID" value="QGX98120.1"/>
    <property type="molecule type" value="Genomic_DNA"/>
</dbReference>
<name>A0A6I6IM11_9RHOB</name>
<evidence type="ECO:0000313" key="4">
    <source>
        <dbReference type="Proteomes" id="UP000428330"/>
    </source>
</evidence>
<evidence type="ECO:0000313" key="3">
    <source>
        <dbReference type="EMBL" id="QGX98120.1"/>
    </source>
</evidence>
<dbReference type="Gene3D" id="3.90.230.10">
    <property type="entry name" value="Creatinase/methionine aminopeptidase superfamily"/>
    <property type="match status" value="1"/>
</dbReference>
<dbReference type="KEGG" id="rom:EI983_07435"/>
<evidence type="ECO:0000259" key="2">
    <source>
        <dbReference type="Pfam" id="PF01321"/>
    </source>
</evidence>
<dbReference type="InterPro" id="IPR029149">
    <property type="entry name" value="Creatin/AminoP/Spt16_N"/>
</dbReference>
<keyword evidence="4" id="KW-1185">Reference proteome</keyword>
<dbReference type="SUPFAM" id="SSF53092">
    <property type="entry name" value="Creatinase/prolidase N-terminal domain"/>
    <property type="match status" value="1"/>
</dbReference>
<protein>
    <submittedName>
        <fullName evidence="3">Aminopeptidase P family protein</fullName>
    </submittedName>
</protein>
<dbReference type="InterPro" id="IPR000587">
    <property type="entry name" value="Creatinase_N"/>
</dbReference>
<gene>
    <name evidence="3" type="ORF">EI983_07435</name>
</gene>
<sequence length="387" mass="41630">MSLTLALPRSTYDQRAERLTSYLAEQQLDAALILGPEAQYWLCGYDTFLGAVLPQALIFATDGPEPVQMVWDADVALARQTSLIRDIRTYRFGVDTPASTFARVLKETASPLRRVGVDLSSHAVPYAFGSELVAQIDGVEIVDIAPELARMRSVKTPQELALMRVAGRYGDAGLRAATDRARPGMTEIELAADIEYAMRKAGSDYASIPTELASGTRSVLGHGTPTDRVLEAGDLVHVEIGGVARRYNCVAIQSFTVPGADPDPKAVELYGVARDCLGIGLAQLKPNVRACDVEAPALQRLRDAGLRDGFKMRFGYGVGIGYPPTWLEPLKITRTSDDLLVPGTTFVLHACLLDEAHQLGVLVGGTYAITNDGYEMLSGAGAMELTG</sequence>
<keyword evidence="3" id="KW-0378">Hydrolase</keyword>
<dbReference type="Pfam" id="PF01321">
    <property type="entry name" value="Creatinase_N"/>
    <property type="match status" value="1"/>
</dbReference>
<dbReference type="Proteomes" id="UP000428330">
    <property type="component" value="Chromosome"/>
</dbReference>
<accession>A0A6I6IM11</accession>
<dbReference type="InterPro" id="IPR050659">
    <property type="entry name" value="Peptidase_M24B"/>
</dbReference>
<dbReference type="SUPFAM" id="SSF55920">
    <property type="entry name" value="Creatinase/aminopeptidase"/>
    <property type="match status" value="1"/>
</dbReference>
<dbReference type="AlphaFoldDB" id="A0A6I6IM11"/>
<dbReference type="InterPro" id="IPR036005">
    <property type="entry name" value="Creatinase/aminopeptidase-like"/>
</dbReference>
<dbReference type="PANTHER" id="PTHR46112">
    <property type="entry name" value="AMINOPEPTIDASE"/>
    <property type="match status" value="1"/>
</dbReference>